<evidence type="ECO:0000313" key="6">
    <source>
        <dbReference type="Proteomes" id="UP000528286"/>
    </source>
</evidence>
<accession>A0A7W6NKM7</accession>
<dbReference type="InterPro" id="IPR036264">
    <property type="entry name" value="Bact_exopeptidase_dim_dom"/>
</dbReference>
<dbReference type="Pfam" id="PF01546">
    <property type="entry name" value="Peptidase_M20"/>
    <property type="match status" value="1"/>
</dbReference>
<evidence type="ECO:0000313" key="5">
    <source>
        <dbReference type="EMBL" id="MBB4065048.1"/>
    </source>
</evidence>
<dbReference type="EMBL" id="JACIEZ010000003">
    <property type="protein sequence ID" value="MBB4065048.1"/>
    <property type="molecule type" value="Genomic_DNA"/>
</dbReference>
<dbReference type="SUPFAM" id="SSF55031">
    <property type="entry name" value="Bacterial exopeptidase dimerisation domain"/>
    <property type="match status" value="1"/>
</dbReference>
<sequence>MSEHPFAPEERCRALSVAMTRWKSETGTEGERDFGPKLAATLSEWPYFRAHPENLKLVPSHDGTMNVVALVRGQPGHRRTLAFAGHYDTVPVANYRDLASLATEPDLLLDALLADLGSRALGPQEEKALADFESGDFIPGRGLLDMKCGLAAGLAVLEHFTARSDLAGNLLFMATPDEERNSRGMRSMRDALPGLAREWDLEIVGGINLDSTSDQGDGAEGRAIYRGTIGKLLPFAYVIGQPSHASYPFEGVSAHLIAAEILRRIEANPALCDTGDGEVSPPPICLEGKDFRGGYDVTTPDAVWLGFNWLFHSWSQDRLLARFNGIVTEAVEWATATLAGHAEAYAALSGTGRAEIEPGFVMSFAELKARAFAAGGPAAEERFAARAQEVAALGNPLETSRLLTAHLIAEARLTGPAVVTGIAGLHYPPTRLDSTSPPTDAFEAAIEAARQEMEERHRVGIRYRNIFTGISDMSFFGHRPPEAAIEAVAGNTADPAMVDRPPAEALVFPVVNIGPWGREYHQRLERAHARYAFRDLPIFLQRIVLQLLMAQ</sequence>
<dbReference type="AlphaFoldDB" id="A0A7W6NKM7"/>
<protein>
    <submittedName>
        <fullName evidence="5">Arginine utilization protein RocB</fullName>
    </submittedName>
</protein>
<keyword evidence="6" id="KW-1185">Reference proteome</keyword>
<gene>
    <name evidence="5" type="ORF">GGR23_002235</name>
</gene>
<dbReference type="SUPFAM" id="SSF53187">
    <property type="entry name" value="Zn-dependent exopeptidases"/>
    <property type="match status" value="1"/>
</dbReference>
<name>A0A7W6NKM7_9HYPH</name>
<dbReference type="PIRSF" id="PIRSF010386">
    <property type="entry name" value="RocB"/>
    <property type="match status" value="1"/>
</dbReference>
<dbReference type="GO" id="GO:0016787">
    <property type="term" value="F:hydrolase activity"/>
    <property type="evidence" value="ECO:0007669"/>
    <property type="project" value="UniProtKB-KW"/>
</dbReference>
<dbReference type="Proteomes" id="UP000528286">
    <property type="component" value="Unassembled WGS sequence"/>
</dbReference>
<evidence type="ECO:0000256" key="3">
    <source>
        <dbReference type="ARBA" id="ARBA00022801"/>
    </source>
</evidence>
<dbReference type="InterPro" id="IPR012166">
    <property type="entry name" value="Uncharacterised_RocB"/>
</dbReference>
<dbReference type="InterPro" id="IPR001261">
    <property type="entry name" value="ArgE/DapE_CS"/>
</dbReference>
<dbReference type="InterPro" id="IPR050072">
    <property type="entry name" value="Peptidase_M20A"/>
</dbReference>
<evidence type="ECO:0000256" key="2">
    <source>
        <dbReference type="ARBA" id="ARBA00022723"/>
    </source>
</evidence>
<keyword evidence="3" id="KW-0378">Hydrolase</keyword>
<dbReference type="RefSeq" id="WP_246365227.1">
    <property type="nucleotide sequence ID" value="NZ_JACIEZ010000003.1"/>
</dbReference>
<dbReference type="Gene3D" id="3.40.630.10">
    <property type="entry name" value="Zn peptidases"/>
    <property type="match status" value="1"/>
</dbReference>
<keyword evidence="4" id="KW-0862">Zinc</keyword>
<keyword evidence="2" id="KW-0479">Metal-binding</keyword>
<dbReference type="PROSITE" id="PS00758">
    <property type="entry name" value="ARGE_DAPE_CPG2_1"/>
    <property type="match status" value="1"/>
</dbReference>
<reference evidence="5 6" key="1">
    <citation type="submission" date="2020-08" db="EMBL/GenBank/DDBJ databases">
        <title>Genomic Encyclopedia of Type Strains, Phase IV (KMG-IV): sequencing the most valuable type-strain genomes for metagenomic binning, comparative biology and taxonomic classification.</title>
        <authorList>
            <person name="Goeker M."/>
        </authorList>
    </citation>
    <scope>NUCLEOTIDE SEQUENCE [LARGE SCALE GENOMIC DNA]</scope>
    <source>
        <strain evidence="5 6">DSM 29853</strain>
    </source>
</reference>
<dbReference type="PANTHER" id="PTHR43808:SF27">
    <property type="entry name" value="PROTEIN ROCB"/>
    <property type="match status" value="1"/>
</dbReference>
<dbReference type="GO" id="GO:0046872">
    <property type="term" value="F:metal ion binding"/>
    <property type="evidence" value="ECO:0007669"/>
    <property type="project" value="UniProtKB-KW"/>
</dbReference>
<comment type="cofactor">
    <cofactor evidence="1">
        <name>Zn(2+)</name>
        <dbReference type="ChEBI" id="CHEBI:29105"/>
    </cofactor>
</comment>
<organism evidence="5 6">
    <name type="scientific">Gellertiella hungarica</name>
    <dbReference type="NCBI Taxonomy" id="1572859"/>
    <lineage>
        <taxon>Bacteria</taxon>
        <taxon>Pseudomonadati</taxon>
        <taxon>Pseudomonadota</taxon>
        <taxon>Alphaproteobacteria</taxon>
        <taxon>Hyphomicrobiales</taxon>
        <taxon>Rhizobiaceae</taxon>
        <taxon>Gellertiella</taxon>
    </lineage>
</organism>
<evidence type="ECO:0000256" key="1">
    <source>
        <dbReference type="ARBA" id="ARBA00001947"/>
    </source>
</evidence>
<dbReference type="InterPro" id="IPR002933">
    <property type="entry name" value="Peptidase_M20"/>
</dbReference>
<dbReference type="PANTHER" id="PTHR43808">
    <property type="entry name" value="ACETYLORNITHINE DEACETYLASE"/>
    <property type="match status" value="1"/>
</dbReference>
<comment type="caution">
    <text evidence="5">The sequence shown here is derived from an EMBL/GenBank/DDBJ whole genome shotgun (WGS) entry which is preliminary data.</text>
</comment>
<evidence type="ECO:0000256" key="4">
    <source>
        <dbReference type="ARBA" id="ARBA00022833"/>
    </source>
</evidence>
<proteinExistence type="predicted"/>